<keyword evidence="3" id="KW-1185">Reference proteome</keyword>
<dbReference type="Proteomes" id="UP001163152">
    <property type="component" value="Chromosome"/>
</dbReference>
<feature type="region of interest" description="Disordered" evidence="1">
    <location>
        <begin position="96"/>
        <end position="125"/>
    </location>
</feature>
<evidence type="ECO:0000256" key="1">
    <source>
        <dbReference type="SAM" id="MobiDB-lite"/>
    </source>
</evidence>
<dbReference type="KEGG" id="tsin:OXH18_01375"/>
<gene>
    <name evidence="2" type="ORF">OXH18_01375</name>
</gene>
<sequence>MTANFLQKPLDVAVKPSGATPYPIDAAIELTSAANRATQPTMRMVQLAMQRLVQRIMNLQRSGRIGTRIRSAVLLPYVQTETQELINALHRSLAAPPFPSRSTPSTAERFPSAVESPPLAKKTNSTDSIGLKSLRSWLLWSTSRSSPDVMRLLKGQIARVSSPDRPWQLGTLRLVPFLRVCCLDRTGSCTDDASTADLILDLTADRMPMPVPPSVLSQMLSQDTRIYVDSTICQQPATVSVLLKNLHAQIQQITPAIAPYFGGITAQVRLPQRSWCSSTVQLQYRLEFVPLLPPPKPLSPLVKFADARWLQQYDAVIHHQQVSCTTDQIAQQSLTHKRLPSAMRVVAAAHALSDQLQNNPAIVSRLFTLQEVELDELVWRLGWGFLHSSYEGMQLLSGIPVTLFSPASAQRRSIDDQLIDKQTVDKQTTGQLRFVISLHVQTGCQSWTLDLISGDLISQQLLSGQSTTLQQRRQSSLHPANHRSSHLLPTAIVQSPACAWCQLPRSLHQLQTRLWQQIDVHTPELKLLLQPILIELYPQQPGSNFLPNRRSGRMQLTGQFELTAMPVSLATQTGN</sequence>
<accession>A0A9E9C8U7</accession>
<organism evidence="2 3">
    <name type="scientific">Thermocoleostomius sinensis A174</name>
    <dbReference type="NCBI Taxonomy" id="2016057"/>
    <lineage>
        <taxon>Bacteria</taxon>
        <taxon>Bacillati</taxon>
        <taxon>Cyanobacteriota</taxon>
        <taxon>Cyanophyceae</taxon>
        <taxon>Oculatellales</taxon>
        <taxon>Oculatellaceae</taxon>
        <taxon>Thermocoleostomius</taxon>
    </lineage>
</organism>
<evidence type="ECO:0000313" key="2">
    <source>
        <dbReference type="EMBL" id="WAL60678.1"/>
    </source>
</evidence>
<proteinExistence type="predicted"/>
<reference evidence="2" key="1">
    <citation type="submission" date="2022-12" db="EMBL/GenBank/DDBJ databases">
        <title>Polyphasic identification of a Novel Hot-Spring Cyanobacterium Ocullathermofonsia sinensis gen nov. sp. nov. and Genomic Insights on its Adaptations to the Thermal Habitat.</title>
        <authorList>
            <person name="Daroch M."/>
            <person name="Tang J."/>
            <person name="Jiang Y."/>
        </authorList>
    </citation>
    <scope>NUCLEOTIDE SEQUENCE</scope>
    <source>
        <strain evidence="2">PKUAC-SCTA174</strain>
    </source>
</reference>
<dbReference type="EMBL" id="CP113797">
    <property type="protein sequence ID" value="WAL60678.1"/>
    <property type="molecule type" value="Genomic_DNA"/>
</dbReference>
<name>A0A9E9C8U7_9CYAN</name>
<protein>
    <submittedName>
        <fullName evidence="2">Uncharacterized protein</fullName>
    </submittedName>
</protein>
<dbReference type="AlphaFoldDB" id="A0A9E9C8U7"/>
<evidence type="ECO:0000313" key="3">
    <source>
        <dbReference type="Proteomes" id="UP001163152"/>
    </source>
</evidence>
<dbReference type="RefSeq" id="WP_268610638.1">
    <property type="nucleotide sequence ID" value="NZ_CP113797.1"/>
</dbReference>